<dbReference type="Proteomes" id="UP000824469">
    <property type="component" value="Unassembled WGS sequence"/>
</dbReference>
<reference evidence="2 3" key="1">
    <citation type="journal article" date="2021" name="Nat. Plants">
        <title>The Taxus genome provides insights into paclitaxel biosynthesis.</title>
        <authorList>
            <person name="Xiong X."/>
            <person name="Gou J."/>
            <person name="Liao Q."/>
            <person name="Li Y."/>
            <person name="Zhou Q."/>
            <person name="Bi G."/>
            <person name="Li C."/>
            <person name="Du R."/>
            <person name="Wang X."/>
            <person name="Sun T."/>
            <person name="Guo L."/>
            <person name="Liang H."/>
            <person name="Lu P."/>
            <person name="Wu Y."/>
            <person name="Zhang Z."/>
            <person name="Ro D.K."/>
            <person name="Shang Y."/>
            <person name="Huang S."/>
            <person name="Yan J."/>
        </authorList>
    </citation>
    <scope>NUCLEOTIDE SEQUENCE [LARGE SCALE GENOMIC DNA]</scope>
    <source>
        <strain evidence="2">Ta-2019</strain>
    </source>
</reference>
<dbReference type="EMBL" id="JAHRHJ020000002">
    <property type="protein sequence ID" value="KAH9327832.1"/>
    <property type="molecule type" value="Genomic_DNA"/>
</dbReference>
<feature type="compositionally biased region" description="Polar residues" evidence="1">
    <location>
        <begin position="60"/>
        <end position="69"/>
    </location>
</feature>
<sequence>MGLQSTKQTKPSKRTQRGHPKYNERRRGREGGSKCREAREEEEEEDEDDDVGGAEEGATPPTTSPNTQGRMEVTRNVPMTSS</sequence>
<accession>A0AA38LNJ6</accession>
<proteinExistence type="predicted"/>
<evidence type="ECO:0000313" key="3">
    <source>
        <dbReference type="Proteomes" id="UP000824469"/>
    </source>
</evidence>
<protein>
    <submittedName>
        <fullName evidence="2">Uncharacterized protein</fullName>
    </submittedName>
</protein>
<feature type="compositionally biased region" description="Acidic residues" evidence="1">
    <location>
        <begin position="40"/>
        <end position="53"/>
    </location>
</feature>
<feature type="region of interest" description="Disordered" evidence="1">
    <location>
        <begin position="1"/>
        <end position="82"/>
    </location>
</feature>
<keyword evidence="3" id="KW-1185">Reference proteome</keyword>
<evidence type="ECO:0000256" key="1">
    <source>
        <dbReference type="SAM" id="MobiDB-lite"/>
    </source>
</evidence>
<feature type="compositionally biased region" description="Basic and acidic residues" evidence="1">
    <location>
        <begin position="21"/>
        <end position="39"/>
    </location>
</feature>
<feature type="compositionally biased region" description="Basic residues" evidence="1">
    <location>
        <begin position="10"/>
        <end position="20"/>
    </location>
</feature>
<dbReference type="AlphaFoldDB" id="A0AA38LNJ6"/>
<organism evidence="2 3">
    <name type="scientific">Taxus chinensis</name>
    <name type="common">Chinese yew</name>
    <name type="synonym">Taxus wallichiana var. chinensis</name>
    <dbReference type="NCBI Taxonomy" id="29808"/>
    <lineage>
        <taxon>Eukaryota</taxon>
        <taxon>Viridiplantae</taxon>
        <taxon>Streptophyta</taxon>
        <taxon>Embryophyta</taxon>
        <taxon>Tracheophyta</taxon>
        <taxon>Spermatophyta</taxon>
        <taxon>Pinopsida</taxon>
        <taxon>Pinidae</taxon>
        <taxon>Conifers II</taxon>
        <taxon>Cupressales</taxon>
        <taxon>Taxaceae</taxon>
        <taxon>Taxus</taxon>
    </lineage>
</organism>
<evidence type="ECO:0000313" key="2">
    <source>
        <dbReference type="EMBL" id="KAH9327832.1"/>
    </source>
</evidence>
<comment type="caution">
    <text evidence="2">The sequence shown here is derived from an EMBL/GenBank/DDBJ whole genome shotgun (WGS) entry which is preliminary data.</text>
</comment>
<gene>
    <name evidence="2" type="ORF">KI387_043766</name>
</gene>
<name>A0AA38LNJ6_TAXCH</name>